<dbReference type="RefSeq" id="WP_233794963.1">
    <property type="nucleotide sequence ID" value="NZ_CP098805.1"/>
</dbReference>
<dbReference type="Pfam" id="PF13360">
    <property type="entry name" value="PQQ_2"/>
    <property type="match status" value="1"/>
</dbReference>
<dbReference type="EMBL" id="CP098805">
    <property type="protein sequence ID" value="USJ29461.1"/>
    <property type="molecule type" value="Genomic_DNA"/>
</dbReference>
<evidence type="ECO:0000313" key="2">
    <source>
        <dbReference type="EMBL" id="USJ29461.1"/>
    </source>
</evidence>
<dbReference type="PANTHER" id="PTHR34512:SF30">
    <property type="entry name" value="OUTER MEMBRANE PROTEIN ASSEMBLY FACTOR BAMB"/>
    <property type="match status" value="1"/>
</dbReference>
<gene>
    <name evidence="2" type="ORF">NFI80_16430</name>
</gene>
<protein>
    <submittedName>
        <fullName evidence="2">PQQ-binding-like beta-propeller repeat protein</fullName>
    </submittedName>
</protein>
<keyword evidence="3" id="KW-1185">Reference proteome</keyword>
<dbReference type="PROSITE" id="PS51257">
    <property type="entry name" value="PROKAR_LIPOPROTEIN"/>
    <property type="match status" value="1"/>
</dbReference>
<dbReference type="InterPro" id="IPR011047">
    <property type="entry name" value="Quinoprotein_ADH-like_sf"/>
</dbReference>
<organism evidence="2 3">
    <name type="scientific">Dyadobacter chenhuakuii</name>
    <dbReference type="NCBI Taxonomy" id="2909339"/>
    <lineage>
        <taxon>Bacteria</taxon>
        <taxon>Pseudomonadati</taxon>
        <taxon>Bacteroidota</taxon>
        <taxon>Cytophagia</taxon>
        <taxon>Cytophagales</taxon>
        <taxon>Spirosomataceae</taxon>
        <taxon>Dyadobacter</taxon>
    </lineage>
</organism>
<dbReference type="PANTHER" id="PTHR34512">
    <property type="entry name" value="CELL SURFACE PROTEIN"/>
    <property type="match status" value="1"/>
</dbReference>
<name>A0ABY4XGU1_9BACT</name>
<dbReference type="InterPro" id="IPR002372">
    <property type="entry name" value="PQQ_rpt_dom"/>
</dbReference>
<reference evidence="2" key="1">
    <citation type="submission" date="2022-06" db="EMBL/GenBank/DDBJ databases">
        <title>Novel species in genus Dyadobacter.</title>
        <authorList>
            <person name="Ma C."/>
        </authorList>
    </citation>
    <scope>NUCLEOTIDE SEQUENCE</scope>
    <source>
        <strain evidence="2">CY22</strain>
    </source>
</reference>
<dbReference type="SUPFAM" id="SSF50998">
    <property type="entry name" value="Quinoprotein alcohol dehydrogenase-like"/>
    <property type="match status" value="2"/>
</dbReference>
<feature type="domain" description="Pyrrolo-quinoline quinone repeat" evidence="1">
    <location>
        <begin position="304"/>
        <end position="398"/>
    </location>
</feature>
<accession>A0ABY4XGU1</accession>
<dbReference type="Gene3D" id="2.130.10.10">
    <property type="entry name" value="YVTN repeat-like/Quinoprotein amine dehydrogenase"/>
    <property type="match status" value="1"/>
</dbReference>
<dbReference type="InterPro" id="IPR015943">
    <property type="entry name" value="WD40/YVTN_repeat-like_dom_sf"/>
</dbReference>
<evidence type="ECO:0000259" key="1">
    <source>
        <dbReference type="Pfam" id="PF13360"/>
    </source>
</evidence>
<proteinExistence type="predicted"/>
<dbReference type="Proteomes" id="UP001055420">
    <property type="component" value="Chromosome"/>
</dbReference>
<evidence type="ECO:0000313" key="3">
    <source>
        <dbReference type="Proteomes" id="UP001055420"/>
    </source>
</evidence>
<sequence length="446" mass="50111">MNRIALARKRVPAITKGRLLAIFLLIGLVACAPEKITTQIDKDGVITQQPHIWKSSTSNGPRSSGLHRGYIVEDRGVLAVGVRESAQKVVGERFLQLKDLETGENLWVWDEFENKSIGTLRQSIGLYPGSMLLHDASTTYCINTLTGKTIWKTRNPELSLRPYPAFLGERYFMPGRSLESQKKRRIEPTIFAGDVRTGALKEIVKPVMRDEYAYIDSDSLYYRGSMLNMEAFSRNGSDYLVVPFTEPGPKDQYNHTRGYFGLYNLSAKKWVYERIAIRPDNGGASACLKPIVNGDKVYVTSLTTVGCFDLMTGKEIWRRSLSDMFTGFNDFILVEDKLLLNGDNATLYCVDANTGSPRWTQKASALTSDLYHQDGVVYYIYTKSLLAVDVNTGKLLWDMPSPDIKLERRHDSWFAGFVTGSPGKNGKKGKIFASTNYNVYCFEAAL</sequence>